<keyword evidence="1" id="KW-0812">Transmembrane</keyword>
<feature type="transmembrane region" description="Helical" evidence="1">
    <location>
        <begin position="154"/>
        <end position="176"/>
    </location>
</feature>
<keyword evidence="1" id="KW-0472">Membrane</keyword>
<accession>A0A3S5B4J1</accession>
<gene>
    <name evidence="2" type="ORF">PXEA_LOCUS6473</name>
</gene>
<comment type="caution">
    <text evidence="2">The sequence shown here is derived from an EMBL/GenBank/DDBJ whole genome shotgun (WGS) entry which is preliminary data.</text>
</comment>
<sequence length="177" mass="18220">MLAKVPRTNTSFELLSNSAFSENLNASPVVGGLISSSSHDNDSSSSSSSCLSFYGGSTNSTGSSSLTRENLVSSSPTTMLEFITAAANHLNPNLIVNPVTSGTLGVNQVDTLDSVSTNSHLKAISQTGDFENHSSSAGIIFSQVANGSPSIPQLVVSGDFLSAIAQVILLLITLLIN</sequence>
<name>A0A3S5B4J1_9PLAT</name>
<evidence type="ECO:0000313" key="3">
    <source>
        <dbReference type="Proteomes" id="UP000784294"/>
    </source>
</evidence>
<dbReference type="Proteomes" id="UP000784294">
    <property type="component" value="Unassembled WGS sequence"/>
</dbReference>
<proteinExistence type="predicted"/>
<evidence type="ECO:0000256" key="1">
    <source>
        <dbReference type="SAM" id="Phobius"/>
    </source>
</evidence>
<protein>
    <submittedName>
        <fullName evidence="2">Uncharacterized protein</fullName>
    </submittedName>
</protein>
<dbReference type="EMBL" id="CAAALY010016591">
    <property type="protein sequence ID" value="VEL13033.1"/>
    <property type="molecule type" value="Genomic_DNA"/>
</dbReference>
<dbReference type="AlphaFoldDB" id="A0A3S5B4J1"/>
<keyword evidence="1" id="KW-1133">Transmembrane helix</keyword>
<evidence type="ECO:0000313" key="2">
    <source>
        <dbReference type="EMBL" id="VEL13033.1"/>
    </source>
</evidence>
<organism evidence="2 3">
    <name type="scientific">Protopolystoma xenopodis</name>
    <dbReference type="NCBI Taxonomy" id="117903"/>
    <lineage>
        <taxon>Eukaryota</taxon>
        <taxon>Metazoa</taxon>
        <taxon>Spiralia</taxon>
        <taxon>Lophotrochozoa</taxon>
        <taxon>Platyhelminthes</taxon>
        <taxon>Monogenea</taxon>
        <taxon>Polyopisthocotylea</taxon>
        <taxon>Polystomatidea</taxon>
        <taxon>Polystomatidae</taxon>
        <taxon>Protopolystoma</taxon>
    </lineage>
</organism>
<keyword evidence="3" id="KW-1185">Reference proteome</keyword>
<reference evidence="2" key="1">
    <citation type="submission" date="2018-11" db="EMBL/GenBank/DDBJ databases">
        <authorList>
            <consortium name="Pathogen Informatics"/>
        </authorList>
    </citation>
    <scope>NUCLEOTIDE SEQUENCE</scope>
</reference>